<dbReference type="InterPro" id="IPR000917">
    <property type="entry name" value="Sulfatase_N"/>
</dbReference>
<dbReference type="Pfam" id="PF00884">
    <property type="entry name" value="Sulfatase"/>
    <property type="match status" value="1"/>
</dbReference>
<evidence type="ECO:0000256" key="2">
    <source>
        <dbReference type="ARBA" id="ARBA00004936"/>
    </source>
</evidence>
<accession>A0A4R5NHQ8</accession>
<dbReference type="GO" id="GO:0005886">
    <property type="term" value="C:plasma membrane"/>
    <property type="evidence" value="ECO:0007669"/>
    <property type="project" value="UniProtKB-SubCell"/>
</dbReference>
<comment type="pathway">
    <text evidence="2">Cell wall biogenesis; lipoteichoic acid biosynthesis.</text>
</comment>
<keyword evidence="10" id="KW-1185">Reference proteome</keyword>
<dbReference type="Proteomes" id="UP000295257">
    <property type="component" value="Unassembled WGS sequence"/>
</dbReference>
<dbReference type="InterPro" id="IPR017850">
    <property type="entry name" value="Alkaline_phosphatase_core_sf"/>
</dbReference>
<keyword evidence="6 7" id="KW-0472">Membrane</keyword>
<dbReference type="InterPro" id="IPR050448">
    <property type="entry name" value="OpgB/LTA_synthase_biosynth"/>
</dbReference>
<comment type="subcellular location">
    <subcellularLocation>
        <location evidence="1">Cell membrane</location>
        <topology evidence="1">Multi-pass membrane protein</topology>
    </subcellularLocation>
</comment>
<evidence type="ECO:0000256" key="1">
    <source>
        <dbReference type="ARBA" id="ARBA00004651"/>
    </source>
</evidence>
<dbReference type="PANTHER" id="PTHR47371:SF3">
    <property type="entry name" value="PHOSPHOGLYCEROL TRANSFERASE I"/>
    <property type="match status" value="1"/>
</dbReference>
<dbReference type="RefSeq" id="WP_010018340.1">
    <property type="nucleotide sequence ID" value="NZ_PUFN01000009.1"/>
</dbReference>
<evidence type="ECO:0000256" key="6">
    <source>
        <dbReference type="ARBA" id="ARBA00023136"/>
    </source>
</evidence>
<dbReference type="OrthoDB" id="243547at2"/>
<evidence type="ECO:0000256" key="3">
    <source>
        <dbReference type="ARBA" id="ARBA00022475"/>
    </source>
</evidence>
<feature type="transmembrane region" description="Helical" evidence="7">
    <location>
        <begin position="72"/>
        <end position="89"/>
    </location>
</feature>
<feature type="domain" description="Sulfatase N-terminal" evidence="8">
    <location>
        <begin position="256"/>
        <end position="547"/>
    </location>
</feature>
<gene>
    <name evidence="9" type="ORF">C5L30_000573</name>
</gene>
<comment type="caution">
    <text evidence="9">The sequence shown here is derived from an EMBL/GenBank/DDBJ whole genome shotgun (WGS) entry which is preliminary data.</text>
</comment>
<dbReference type="AlphaFoldDB" id="A0A4R5NHQ8"/>
<organism evidence="9 10">
    <name type="scientific">Companilactobacillus farciminis</name>
    <dbReference type="NCBI Taxonomy" id="1612"/>
    <lineage>
        <taxon>Bacteria</taxon>
        <taxon>Bacillati</taxon>
        <taxon>Bacillota</taxon>
        <taxon>Bacilli</taxon>
        <taxon>Lactobacillales</taxon>
        <taxon>Lactobacillaceae</taxon>
        <taxon>Companilactobacillus</taxon>
    </lineage>
</organism>
<feature type="transmembrane region" description="Helical" evidence="7">
    <location>
        <begin position="154"/>
        <end position="172"/>
    </location>
</feature>
<evidence type="ECO:0000256" key="7">
    <source>
        <dbReference type="SAM" id="Phobius"/>
    </source>
</evidence>
<dbReference type="CDD" id="cd16015">
    <property type="entry name" value="LTA_synthase"/>
    <property type="match status" value="1"/>
</dbReference>
<dbReference type="Gene3D" id="3.40.720.10">
    <property type="entry name" value="Alkaline Phosphatase, subunit A"/>
    <property type="match status" value="1"/>
</dbReference>
<keyword evidence="5 7" id="KW-1133">Transmembrane helix</keyword>
<feature type="transmembrane region" description="Helical" evidence="7">
    <location>
        <begin position="7"/>
        <end position="28"/>
    </location>
</feature>
<dbReference type="SUPFAM" id="SSF53649">
    <property type="entry name" value="Alkaline phosphatase-like"/>
    <property type="match status" value="1"/>
</dbReference>
<evidence type="ECO:0000256" key="5">
    <source>
        <dbReference type="ARBA" id="ARBA00022989"/>
    </source>
</evidence>
<protein>
    <recommendedName>
        <fullName evidence="8">Sulfatase N-terminal domain-containing protein</fullName>
    </recommendedName>
</protein>
<dbReference type="PANTHER" id="PTHR47371">
    <property type="entry name" value="LIPOTEICHOIC ACID SYNTHASE"/>
    <property type="match status" value="1"/>
</dbReference>
<feature type="transmembrane region" description="Helical" evidence="7">
    <location>
        <begin position="48"/>
        <end position="65"/>
    </location>
</feature>
<evidence type="ECO:0000313" key="9">
    <source>
        <dbReference type="EMBL" id="TDG73634.1"/>
    </source>
</evidence>
<dbReference type="EMBL" id="PUFN01000009">
    <property type="protein sequence ID" value="TDG73634.1"/>
    <property type="molecule type" value="Genomic_DNA"/>
</dbReference>
<name>A0A4R5NHQ8_9LACO</name>
<sequence length="626" mass="71485">MHIKKSVFIYLLQFLFMLFSVALVGYLLHLSQTVDIKATNQAVFHTNVAAYLLTITILFLLYLAIYGLINRFFYATAVYYIFFGIYIVANRLKVAYRKEPIMPSDLALLRSWKQLFSMISWKIVVLAIVSFVMVVVFCVFLGKHFSKDTLQFNLITRIILVVLGVATIGSFYNVDKQGSMMNKITAKTGYINFAPNISLVANTTGPLLPFLGNIHTDIMDEPKGYSEETMQKIYRKYQKTAQRINKNRPNDNLNKQTLIFVLSESFSDPQRVPNVTINQDPIPKINQIKQENTSGLMLSSGYGGGTANMEYMTFTGLAYNQFAKSLQSPYTQLVVNQKHPVNIINSFDYAAAIHPYYGNFYDRDIVYPKLGFDVFKNLQTKGKDALQYHSKLSFSTFVSDESSYKETLKQVNSRKKGQFISLVTMQNHMPFNVMYDNTYFTYNGTAAGMPEQVANYTNGINYTDNSTKEFLDKLDAIQKPITVVWYGDHLPGMYDKNSMEEYNVVQHETDYFIYSNKYALEHNYGTKKVEQNTAITDPNGFIPIALKQMKQKVTPYYALLTEVQENLPATAKNSVGNSESLMVDQNGKQLSAKQLTKSQREIQKDYRLVQYDLTAGKGYLKTKINK</sequence>
<proteinExistence type="predicted"/>
<reference evidence="9 10" key="1">
    <citation type="journal article" date="2019" name="Appl. Microbiol. Biotechnol.">
        <title>Uncovering carbohydrate metabolism through a genotype-phenotype association study of 56 lactic acid bacteria genomes.</title>
        <authorList>
            <person name="Buron-Moles G."/>
            <person name="Chailyan A."/>
            <person name="Dolejs I."/>
            <person name="Forster J."/>
            <person name="Miks M.H."/>
        </authorList>
    </citation>
    <scope>NUCLEOTIDE SEQUENCE [LARGE SCALE GENOMIC DNA]</scope>
    <source>
        <strain evidence="9 10">ATCC 29644</strain>
    </source>
</reference>
<keyword evidence="3" id="KW-1003">Cell membrane</keyword>
<keyword evidence="4 7" id="KW-0812">Transmembrane</keyword>
<evidence type="ECO:0000259" key="8">
    <source>
        <dbReference type="Pfam" id="PF00884"/>
    </source>
</evidence>
<feature type="transmembrane region" description="Helical" evidence="7">
    <location>
        <begin position="119"/>
        <end position="142"/>
    </location>
</feature>
<evidence type="ECO:0000313" key="10">
    <source>
        <dbReference type="Proteomes" id="UP000295257"/>
    </source>
</evidence>
<evidence type="ECO:0000256" key="4">
    <source>
        <dbReference type="ARBA" id="ARBA00022692"/>
    </source>
</evidence>